<organism evidence="1 2">
    <name type="scientific">Rosa chinensis</name>
    <name type="common">China rose</name>
    <dbReference type="NCBI Taxonomy" id="74649"/>
    <lineage>
        <taxon>Eukaryota</taxon>
        <taxon>Viridiplantae</taxon>
        <taxon>Streptophyta</taxon>
        <taxon>Embryophyta</taxon>
        <taxon>Tracheophyta</taxon>
        <taxon>Spermatophyta</taxon>
        <taxon>Magnoliopsida</taxon>
        <taxon>eudicotyledons</taxon>
        <taxon>Gunneridae</taxon>
        <taxon>Pentapetalae</taxon>
        <taxon>rosids</taxon>
        <taxon>fabids</taxon>
        <taxon>Rosales</taxon>
        <taxon>Rosaceae</taxon>
        <taxon>Rosoideae</taxon>
        <taxon>Rosoideae incertae sedis</taxon>
        <taxon>Rosa</taxon>
    </lineage>
</organism>
<comment type="caution">
    <text evidence="1">The sequence shown here is derived from an EMBL/GenBank/DDBJ whole genome shotgun (WGS) entry which is preliminary data.</text>
</comment>
<dbReference type="Gramene" id="PRQ56389">
    <property type="protein sequence ID" value="PRQ56389"/>
    <property type="gene ID" value="RchiOBHm_Chr1g0335241"/>
</dbReference>
<reference evidence="1 2" key="1">
    <citation type="journal article" date="2018" name="Nat. Genet.">
        <title>The Rosa genome provides new insights in the design of modern roses.</title>
        <authorList>
            <person name="Bendahmane M."/>
        </authorList>
    </citation>
    <scope>NUCLEOTIDE SEQUENCE [LARGE SCALE GENOMIC DNA]</scope>
    <source>
        <strain evidence="2">cv. Old Blush</strain>
    </source>
</reference>
<evidence type="ECO:0000313" key="1">
    <source>
        <dbReference type="EMBL" id="PRQ56389.1"/>
    </source>
</evidence>
<accession>A0A2P6SCJ7</accession>
<dbReference type="EMBL" id="PDCK01000039">
    <property type="protein sequence ID" value="PRQ56389.1"/>
    <property type="molecule type" value="Genomic_DNA"/>
</dbReference>
<dbReference type="AlphaFoldDB" id="A0A2P6SCJ7"/>
<gene>
    <name evidence="1" type="ORF">RchiOBHm_Chr1g0335241</name>
</gene>
<sequence length="54" mass="6555">MYCLQFVIFHCRQTLLFLLTQTRPYLACQHPKSRYMTCYICLVHLDKDLLNLNM</sequence>
<keyword evidence="2" id="KW-1185">Reference proteome</keyword>
<proteinExistence type="predicted"/>
<name>A0A2P6SCJ7_ROSCH</name>
<protein>
    <submittedName>
        <fullName evidence="1">Uncharacterized protein</fullName>
    </submittedName>
</protein>
<dbReference type="Proteomes" id="UP000238479">
    <property type="component" value="Chromosome 1"/>
</dbReference>
<evidence type="ECO:0000313" key="2">
    <source>
        <dbReference type="Proteomes" id="UP000238479"/>
    </source>
</evidence>